<dbReference type="Gene3D" id="3.40.50.300">
    <property type="entry name" value="P-loop containing nucleotide triphosphate hydrolases"/>
    <property type="match status" value="1"/>
</dbReference>
<dbReference type="InterPro" id="IPR000795">
    <property type="entry name" value="T_Tr_GTP-bd_dom"/>
</dbReference>
<comment type="caution">
    <text evidence="10">The sequence shown here is derived from an EMBL/GenBank/DDBJ whole genome shotgun (WGS) entry which is preliminary data.</text>
</comment>
<evidence type="ECO:0000259" key="9">
    <source>
        <dbReference type="PROSITE" id="PS51722"/>
    </source>
</evidence>
<dbReference type="InterPro" id="IPR027417">
    <property type="entry name" value="P-loop_NTPase"/>
</dbReference>
<evidence type="ECO:0000256" key="8">
    <source>
        <dbReference type="SAM" id="MobiDB-lite"/>
    </source>
</evidence>
<evidence type="ECO:0000256" key="3">
    <source>
        <dbReference type="ARBA" id="ARBA00022553"/>
    </source>
</evidence>
<keyword evidence="7" id="KW-0342">GTP-binding</keyword>
<dbReference type="FunFam" id="2.40.30.10:FF:000168">
    <property type="entry name" value="Elongation factor 1-alpha 2"/>
    <property type="match status" value="1"/>
</dbReference>
<dbReference type="InterPro" id="IPR012423">
    <property type="entry name" value="Eaf7/MRGBP"/>
</dbReference>
<keyword evidence="6" id="KW-0648">Protein biosynthesis</keyword>
<dbReference type="GO" id="GO:0005634">
    <property type="term" value="C:nucleus"/>
    <property type="evidence" value="ECO:0007669"/>
    <property type="project" value="InterPro"/>
</dbReference>
<dbReference type="CDD" id="cd01883">
    <property type="entry name" value="EF1_alpha"/>
    <property type="match status" value="1"/>
</dbReference>
<evidence type="ECO:0000256" key="2">
    <source>
        <dbReference type="ARBA" id="ARBA00022481"/>
    </source>
</evidence>
<feature type="domain" description="Tr-type G" evidence="9">
    <location>
        <begin position="285"/>
        <end position="522"/>
    </location>
</feature>
<dbReference type="InterPro" id="IPR004539">
    <property type="entry name" value="Transl_elong_EF1A_euk/arc"/>
</dbReference>
<dbReference type="SUPFAM" id="SSF50465">
    <property type="entry name" value="EF-Tu/eEF-1alpha/eIF2-gamma C-terminal domain"/>
    <property type="match status" value="1"/>
</dbReference>
<dbReference type="Pfam" id="PF07904">
    <property type="entry name" value="Eaf7"/>
    <property type="match status" value="1"/>
</dbReference>
<dbReference type="NCBIfam" id="TIGR00483">
    <property type="entry name" value="EF-1_alpha"/>
    <property type="match status" value="1"/>
</dbReference>
<evidence type="ECO:0000256" key="7">
    <source>
        <dbReference type="ARBA" id="ARBA00023134"/>
    </source>
</evidence>
<keyword evidence="5" id="KW-0251">Elongation factor</keyword>
<dbReference type="PROSITE" id="PS51722">
    <property type="entry name" value="G_TR_2"/>
    <property type="match status" value="1"/>
</dbReference>
<dbReference type="GO" id="GO:0003746">
    <property type="term" value="F:translation elongation factor activity"/>
    <property type="evidence" value="ECO:0007669"/>
    <property type="project" value="UniProtKB-KW"/>
</dbReference>
<dbReference type="PRINTS" id="PR00315">
    <property type="entry name" value="ELONGATNFCT"/>
</dbReference>
<accession>A0A7J6BPK9</accession>
<dbReference type="InterPro" id="IPR031157">
    <property type="entry name" value="G_TR_CS"/>
</dbReference>
<keyword evidence="2" id="KW-0488">Methylation</keyword>
<dbReference type="FunFam" id="2.40.30.10:FF:000005">
    <property type="entry name" value="Elongation factor 1-alpha"/>
    <property type="match status" value="1"/>
</dbReference>
<dbReference type="FunFam" id="3.40.50.300:FF:000090">
    <property type="entry name" value="Elongation factor 1-alpha"/>
    <property type="match status" value="1"/>
</dbReference>
<dbReference type="GO" id="GO:0003924">
    <property type="term" value="F:GTPase activity"/>
    <property type="evidence" value="ECO:0007669"/>
    <property type="project" value="InterPro"/>
</dbReference>
<evidence type="ECO:0000313" key="11">
    <source>
        <dbReference type="Proteomes" id="UP000579812"/>
    </source>
</evidence>
<protein>
    <recommendedName>
        <fullName evidence="9">Tr-type G domain-containing protein</fullName>
    </recommendedName>
</protein>
<dbReference type="PROSITE" id="PS00301">
    <property type="entry name" value="G_TR_1"/>
    <property type="match status" value="1"/>
</dbReference>
<dbReference type="InterPro" id="IPR009001">
    <property type="entry name" value="Transl_elong_EF1A/Init_IF2_C"/>
</dbReference>
<dbReference type="CDD" id="cd03693">
    <property type="entry name" value="EF1_alpha_II"/>
    <property type="match status" value="1"/>
</dbReference>
<dbReference type="Pfam" id="PF03144">
    <property type="entry name" value="GTP_EFTU_D2"/>
    <property type="match status" value="1"/>
</dbReference>
<evidence type="ECO:0000256" key="1">
    <source>
        <dbReference type="ARBA" id="ARBA00007249"/>
    </source>
</evidence>
<dbReference type="Pfam" id="PF22594">
    <property type="entry name" value="GTP-eEF1A_C"/>
    <property type="match status" value="1"/>
</dbReference>
<evidence type="ECO:0000256" key="6">
    <source>
        <dbReference type="ARBA" id="ARBA00022917"/>
    </source>
</evidence>
<name>A0A7J6BPK9_9TELE</name>
<dbReference type="GO" id="GO:0043189">
    <property type="term" value="C:H4/H2A histone acetyltransferase complex"/>
    <property type="evidence" value="ECO:0007669"/>
    <property type="project" value="InterPro"/>
</dbReference>
<dbReference type="SUPFAM" id="SSF52540">
    <property type="entry name" value="P-loop containing nucleoside triphosphate hydrolases"/>
    <property type="match status" value="1"/>
</dbReference>
<keyword evidence="3" id="KW-0597">Phosphoprotein</keyword>
<dbReference type="AlphaFoldDB" id="A0A7J6BPK9"/>
<evidence type="ECO:0000256" key="4">
    <source>
        <dbReference type="ARBA" id="ARBA00022741"/>
    </source>
</evidence>
<dbReference type="Pfam" id="PF00009">
    <property type="entry name" value="GTP_EFTU"/>
    <property type="match status" value="1"/>
</dbReference>
<dbReference type="Gene3D" id="2.40.30.10">
    <property type="entry name" value="Translation factors"/>
    <property type="match status" value="2"/>
</dbReference>
<evidence type="ECO:0000256" key="5">
    <source>
        <dbReference type="ARBA" id="ARBA00022768"/>
    </source>
</evidence>
<dbReference type="InterPro" id="IPR050100">
    <property type="entry name" value="TRAFAC_GTPase_members"/>
</dbReference>
<organism evidence="10 11">
    <name type="scientific">Onychostoma macrolepis</name>
    <dbReference type="NCBI Taxonomy" id="369639"/>
    <lineage>
        <taxon>Eukaryota</taxon>
        <taxon>Metazoa</taxon>
        <taxon>Chordata</taxon>
        <taxon>Craniata</taxon>
        <taxon>Vertebrata</taxon>
        <taxon>Euteleostomi</taxon>
        <taxon>Actinopterygii</taxon>
        <taxon>Neopterygii</taxon>
        <taxon>Teleostei</taxon>
        <taxon>Ostariophysi</taxon>
        <taxon>Cypriniformes</taxon>
        <taxon>Cyprinidae</taxon>
        <taxon>Acrossocheilinae</taxon>
        <taxon>Onychostoma</taxon>
    </lineage>
</organism>
<dbReference type="NCBIfam" id="NF008969">
    <property type="entry name" value="PRK12317.1"/>
    <property type="match status" value="1"/>
</dbReference>
<keyword evidence="11" id="KW-1185">Reference proteome</keyword>
<dbReference type="PANTHER" id="PTHR23115">
    <property type="entry name" value="TRANSLATION FACTOR"/>
    <property type="match status" value="1"/>
</dbReference>
<gene>
    <name evidence="10" type="ORF">G5714_022883</name>
</gene>
<comment type="similarity">
    <text evidence="1">Belongs to the TRAFAC class translation factor GTPase superfamily. Classic translation factor GTPase family. EF-Tu/EF-1A subfamily.</text>
</comment>
<dbReference type="InterPro" id="IPR009000">
    <property type="entry name" value="Transl_B-barrel_sf"/>
</dbReference>
<feature type="compositionally biased region" description="Basic and acidic residues" evidence="8">
    <location>
        <begin position="112"/>
        <end position="139"/>
    </location>
</feature>
<feature type="compositionally biased region" description="Basic and acidic residues" evidence="8">
    <location>
        <begin position="146"/>
        <end position="165"/>
    </location>
</feature>
<reference evidence="10 11" key="1">
    <citation type="submission" date="2020-04" db="EMBL/GenBank/DDBJ databases">
        <title>Chromosome-level genome assembly of a cyprinid fish Onychostoma macrolepis by integration of Nanopore Sequencing, Bionano and Hi-C technology.</title>
        <authorList>
            <person name="Wang D."/>
        </authorList>
    </citation>
    <scope>NUCLEOTIDE SEQUENCE [LARGE SCALE GENOMIC DNA]</scope>
    <source>
        <strain evidence="10">SWU-2019</strain>
        <tissue evidence="10">Muscle</tissue>
    </source>
</reference>
<dbReference type="InterPro" id="IPR004161">
    <property type="entry name" value="EFTu-like_2"/>
</dbReference>
<dbReference type="GO" id="GO:0006355">
    <property type="term" value="P:regulation of DNA-templated transcription"/>
    <property type="evidence" value="ECO:0007669"/>
    <property type="project" value="InterPro"/>
</dbReference>
<dbReference type="Proteomes" id="UP000579812">
    <property type="component" value="Unassembled WGS sequence"/>
</dbReference>
<proteinExistence type="inferred from homology"/>
<dbReference type="InterPro" id="IPR054696">
    <property type="entry name" value="GTP-eEF1A_C"/>
</dbReference>
<dbReference type="EMBL" id="JAAMOB010000023">
    <property type="protein sequence ID" value="KAF4096914.1"/>
    <property type="molecule type" value="Genomic_DNA"/>
</dbReference>
<sequence>MGEAETVPSDEKQAETGICTAEESIVWSQEVEVCLFHAMLGHKPVGVNRHFHMICIRDKFSQNIGRQVSSKVIWDHLSTMYDMQALHESEILPFPNSEKSFVLPEEIIQDVKEGKVGSEDDVKEEFKEESDPPATHEEGSNSSVKMSERSGSGREKERERAERGGSGETGSGSKESAGEKRKRSRAVEKVMNSSNPSSPARFCCCCSCLTAVPHHQPPPTLSAALLYQSGVSSLRTQTWTVPPPLQEHSLFVEGRTGSACQLQTEESSIRSHPFLLSFAIMGKEKIHINIVVIGHVDSGKSTTTGHLIYKCGGIDKRTIEKFEKEAAEMGKGSFKYAWVLDKLKAERERGITIDISLWKFETTKYYITIIDAPGHRDFIKNMITGTSQADCAVLIVAAGVGEFEAGISKNGQTREHALLAYTLGVKQLIVAVNKMDSTEPSYSEKRYDEIVKEVSAYIKKIGYSPASVPFVPISGWHGDNMLEPSSNMPWFKGWKLDRKEQHSSGVTLLEALDTIMPPTRPTDKPLRLPLQDVYKIGGIGTVPVGRVETGILRPSMVVTFAPVNITTEVKSVEMHHESLCEALPGDNVGFNVKNVSVKDIRRGNVCGDSKSDPPQEASGFTAQVIILNHPGQISAGYSPVIDCHTAHIACKFAELKEKIDRRSGKKLEDNPKSLKSGDAAIVDMIPGKPMCVESFSQYPPLGRFAVRDMRQTVAVGVIKSVEKKIGGSGKVTKSAQKAQKSGK</sequence>
<dbReference type="SUPFAM" id="SSF50447">
    <property type="entry name" value="Translation proteins"/>
    <property type="match status" value="1"/>
</dbReference>
<dbReference type="HAMAP" id="MF_00118_A">
    <property type="entry name" value="EF_Tu_A"/>
    <property type="match status" value="1"/>
</dbReference>
<dbReference type="CDD" id="cd03705">
    <property type="entry name" value="EF1_alpha_III"/>
    <property type="match status" value="1"/>
</dbReference>
<keyword evidence="4" id="KW-0547">Nucleotide-binding</keyword>
<feature type="region of interest" description="Disordered" evidence="8">
    <location>
        <begin position="112"/>
        <end position="198"/>
    </location>
</feature>
<evidence type="ECO:0000313" key="10">
    <source>
        <dbReference type="EMBL" id="KAF4096914.1"/>
    </source>
</evidence>
<dbReference type="GO" id="GO:0005525">
    <property type="term" value="F:GTP binding"/>
    <property type="evidence" value="ECO:0007669"/>
    <property type="project" value="UniProtKB-KW"/>
</dbReference>